<keyword evidence="8 12" id="KW-0406">Ion transport</keyword>
<feature type="region of interest" description="Disordered" evidence="13">
    <location>
        <begin position="35"/>
        <end position="54"/>
    </location>
</feature>
<evidence type="ECO:0000256" key="12">
    <source>
        <dbReference type="RuleBase" id="RU003661"/>
    </source>
</evidence>
<dbReference type="InterPro" id="IPR050635">
    <property type="entry name" value="ATPase_protein_8"/>
</dbReference>
<dbReference type="PANTHER" id="PTHR39937:SF1">
    <property type="entry name" value="ATP SYNTHASE PROTEIN 8"/>
    <property type="match status" value="1"/>
</dbReference>
<dbReference type="GeneID" id="27439140"/>
<keyword evidence="4 12" id="KW-0138">CF(0)</keyword>
<dbReference type="Pfam" id="PF00895">
    <property type="entry name" value="ATP-synt_8"/>
    <property type="match status" value="1"/>
</dbReference>
<dbReference type="GO" id="GO:0031966">
    <property type="term" value="C:mitochondrial membrane"/>
    <property type="evidence" value="ECO:0007669"/>
    <property type="project" value="UniProtKB-SubCell"/>
</dbReference>
<dbReference type="GO" id="GO:0015078">
    <property type="term" value="F:proton transmembrane transporter activity"/>
    <property type="evidence" value="ECO:0007669"/>
    <property type="project" value="InterPro"/>
</dbReference>
<comment type="similarity">
    <text evidence="2 12">Belongs to the ATPase protein 8 family.</text>
</comment>
<keyword evidence="3 12" id="KW-0813">Transport</keyword>
<dbReference type="AlphaFoldDB" id="A0A342KAI9"/>
<reference evidence="15" key="1">
    <citation type="journal article" date="2016" name="Mitochondrial DNA Part B Resour">
        <title>The complete mitochondrial genome of Anomaloglossus baeobatrachus (Amphibia: Anura: Aromobatidae).</title>
        <authorList>
            <person name="Vacher J.-P."/>
            <person name="Fouquet A."/>
            <person name="Holota H."/>
            <person name="Thebaud C."/>
        </authorList>
    </citation>
    <scope>NUCLEOTIDE SEQUENCE</scope>
    <source>
        <tissue evidence="15">Liver</tissue>
    </source>
</reference>
<dbReference type="CTD" id="4509"/>
<feature type="transmembrane region" description="Helical" evidence="14">
    <location>
        <begin position="6"/>
        <end position="26"/>
    </location>
</feature>
<gene>
    <name evidence="15" type="primary">ATP8</name>
</gene>
<protein>
    <recommendedName>
        <fullName evidence="12">ATP synthase complex subunit 8</fullName>
    </recommendedName>
</protein>
<dbReference type="GO" id="GO:0015986">
    <property type="term" value="P:proton motive force-driven ATP synthesis"/>
    <property type="evidence" value="ECO:0007669"/>
    <property type="project" value="InterPro"/>
</dbReference>
<evidence type="ECO:0000256" key="4">
    <source>
        <dbReference type="ARBA" id="ARBA00022547"/>
    </source>
</evidence>
<keyword evidence="5 12" id="KW-0812">Transmembrane</keyword>
<evidence type="ECO:0000256" key="11">
    <source>
        <dbReference type="ARBA" id="ARBA00023310"/>
    </source>
</evidence>
<sequence length="54" mass="6364">MPQLDPSPWFFVLSSSWAIFLIFSTLKISKFTFLNDPSSSSRKDDNNPWTWPWP</sequence>
<dbReference type="PANTHER" id="PTHR39937">
    <property type="entry name" value="ATP SYNTHASE PROTEIN 8"/>
    <property type="match status" value="1"/>
</dbReference>
<dbReference type="EMBL" id="KU958559">
    <property type="protein sequence ID" value="ANA07499.1"/>
    <property type="molecule type" value="Genomic_DNA"/>
</dbReference>
<evidence type="ECO:0000256" key="14">
    <source>
        <dbReference type="SAM" id="Phobius"/>
    </source>
</evidence>
<dbReference type="RefSeq" id="YP_009251194.1">
    <property type="nucleotide sequence ID" value="NC_030054.1"/>
</dbReference>
<dbReference type="GO" id="GO:0045259">
    <property type="term" value="C:proton-transporting ATP synthase complex"/>
    <property type="evidence" value="ECO:0007669"/>
    <property type="project" value="UniProtKB-KW"/>
</dbReference>
<name>A0A342KAI9_ANOBA</name>
<evidence type="ECO:0000256" key="7">
    <source>
        <dbReference type="ARBA" id="ARBA00022989"/>
    </source>
</evidence>
<evidence type="ECO:0000256" key="1">
    <source>
        <dbReference type="ARBA" id="ARBA00004304"/>
    </source>
</evidence>
<evidence type="ECO:0000256" key="9">
    <source>
        <dbReference type="ARBA" id="ARBA00023128"/>
    </source>
</evidence>
<evidence type="ECO:0000256" key="5">
    <source>
        <dbReference type="ARBA" id="ARBA00022692"/>
    </source>
</evidence>
<evidence type="ECO:0000313" key="15">
    <source>
        <dbReference type="EMBL" id="ANA07499.1"/>
    </source>
</evidence>
<organism evidence="15">
    <name type="scientific">Anomaloglossus baeobatrachus</name>
    <name type="common">Rocket frog</name>
    <name type="synonym">Colostethus baeobatrachus</name>
    <dbReference type="NCBI Taxonomy" id="238106"/>
    <lineage>
        <taxon>Eukaryota</taxon>
        <taxon>Metazoa</taxon>
        <taxon>Chordata</taxon>
        <taxon>Craniata</taxon>
        <taxon>Vertebrata</taxon>
        <taxon>Euteleostomi</taxon>
        <taxon>Amphibia</taxon>
        <taxon>Batrachia</taxon>
        <taxon>Anura</taxon>
        <taxon>Neobatrachia</taxon>
        <taxon>Hyloidea</taxon>
        <taxon>Aromobatidae</taxon>
        <taxon>Anomaloglossinae</taxon>
        <taxon>Anomaloglossus</taxon>
    </lineage>
</organism>
<evidence type="ECO:0000256" key="10">
    <source>
        <dbReference type="ARBA" id="ARBA00023136"/>
    </source>
</evidence>
<comment type="subcellular location">
    <subcellularLocation>
        <location evidence="1 12">Mitochondrion membrane</location>
        <topology evidence="1 12">Single-pass membrane protein</topology>
    </subcellularLocation>
</comment>
<proteinExistence type="inferred from homology"/>
<geneLocation type="mitochondrion" evidence="15"/>
<dbReference type="InterPro" id="IPR001421">
    <property type="entry name" value="ATP8_metazoa"/>
</dbReference>
<evidence type="ECO:0000256" key="3">
    <source>
        <dbReference type="ARBA" id="ARBA00022448"/>
    </source>
</evidence>
<evidence type="ECO:0000256" key="8">
    <source>
        <dbReference type="ARBA" id="ARBA00023065"/>
    </source>
</evidence>
<evidence type="ECO:0000256" key="6">
    <source>
        <dbReference type="ARBA" id="ARBA00022781"/>
    </source>
</evidence>
<keyword evidence="11" id="KW-0066">ATP synthesis</keyword>
<evidence type="ECO:0000256" key="13">
    <source>
        <dbReference type="SAM" id="MobiDB-lite"/>
    </source>
</evidence>
<keyword evidence="10 14" id="KW-0472">Membrane</keyword>
<accession>A0A342KAI9</accession>
<keyword evidence="9 12" id="KW-0496">Mitochondrion</keyword>
<keyword evidence="7 14" id="KW-1133">Transmembrane helix</keyword>
<keyword evidence="6 12" id="KW-0375">Hydrogen ion transport</keyword>
<evidence type="ECO:0000256" key="2">
    <source>
        <dbReference type="ARBA" id="ARBA00008892"/>
    </source>
</evidence>